<reference evidence="2" key="1">
    <citation type="submission" date="2021-02" db="EMBL/GenBank/DDBJ databases">
        <authorList>
            <person name="Nowell W R."/>
        </authorList>
    </citation>
    <scope>NUCLEOTIDE SEQUENCE</scope>
</reference>
<dbReference type="AlphaFoldDB" id="A0A821LRY9"/>
<dbReference type="Proteomes" id="UP000663873">
    <property type="component" value="Unassembled WGS sequence"/>
</dbReference>
<name>A0A821LRY9_9BILA</name>
<comment type="caution">
    <text evidence="2">The sequence shown here is derived from an EMBL/GenBank/DDBJ whole genome shotgun (WGS) entry which is preliminary data.</text>
</comment>
<proteinExistence type="predicted"/>
<keyword evidence="3" id="KW-1185">Reference proteome</keyword>
<keyword evidence="1" id="KW-0175">Coiled coil</keyword>
<accession>A0A821LRY9</accession>
<evidence type="ECO:0000256" key="1">
    <source>
        <dbReference type="SAM" id="Coils"/>
    </source>
</evidence>
<evidence type="ECO:0000313" key="3">
    <source>
        <dbReference type="Proteomes" id="UP000663873"/>
    </source>
</evidence>
<feature type="non-terminal residue" evidence="2">
    <location>
        <position position="1"/>
    </location>
</feature>
<protein>
    <submittedName>
        <fullName evidence="2">Uncharacterized protein</fullName>
    </submittedName>
</protein>
<gene>
    <name evidence="2" type="ORF">UJA718_LOCUS39138</name>
</gene>
<sequence length="125" mass="14454">MLSILHRLQLTDVTRQQIEQELNMVNREKVEIIEQFQQMTRLKNTLAEDLVAAKKDIERLSEHNARLNKEKEELTKERGNLVVDLTGTERDNQTLNSTIGALRAEKEALETNLYEAQNIIGQLEV</sequence>
<evidence type="ECO:0000313" key="2">
    <source>
        <dbReference type="EMBL" id="CAF4755049.1"/>
    </source>
</evidence>
<organism evidence="2 3">
    <name type="scientific">Rotaria socialis</name>
    <dbReference type="NCBI Taxonomy" id="392032"/>
    <lineage>
        <taxon>Eukaryota</taxon>
        <taxon>Metazoa</taxon>
        <taxon>Spiralia</taxon>
        <taxon>Gnathifera</taxon>
        <taxon>Rotifera</taxon>
        <taxon>Eurotatoria</taxon>
        <taxon>Bdelloidea</taxon>
        <taxon>Philodinida</taxon>
        <taxon>Philodinidae</taxon>
        <taxon>Rotaria</taxon>
    </lineage>
</organism>
<feature type="coiled-coil region" evidence="1">
    <location>
        <begin position="15"/>
        <end position="119"/>
    </location>
</feature>
<dbReference type="Gene3D" id="1.20.5.340">
    <property type="match status" value="1"/>
</dbReference>
<dbReference type="SUPFAM" id="SSF90257">
    <property type="entry name" value="Myosin rod fragments"/>
    <property type="match status" value="1"/>
</dbReference>
<dbReference type="EMBL" id="CAJOBP010041062">
    <property type="protein sequence ID" value="CAF4755049.1"/>
    <property type="molecule type" value="Genomic_DNA"/>
</dbReference>